<organism evidence="3 4">
    <name type="scientific">Alkalibacterium thalassium</name>
    <dbReference type="NCBI Taxonomy" id="426701"/>
    <lineage>
        <taxon>Bacteria</taxon>
        <taxon>Bacillati</taxon>
        <taxon>Bacillota</taxon>
        <taxon>Bacilli</taxon>
        <taxon>Lactobacillales</taxon>
        <taxon>Carnobacteriaceae</taxon>
        <taxon>Alkalibacterium</taxon>
    </lineage>
</organism>
<proteinExistence type="predicted"/>
<dbReference type="AlphaFoldDB" id="A0A1G9E6S5"/>
<dbReference type="GO" id="GO:0003700">
    <property type="term" value="F:DNA-binding transcription factor activity"/>
    <property type="evidence" value="ECO:0007669"/>
    <property type="project" value="InterPro"/>
</dbReference>
<dbReference type="SUPFAM" id="SSF89447">
    <property type="entry name" value="AbrB/MazE/MraZ-like"/>
    <property type="match status" value="1"/>
</dbReference>
<dbReference type="RefSeq" id="WP_091268443.1">
    <property type="nucleotide sequence ID" value="NZ_FNFK01000055.1"/>
</dbReference>
<keyword evidence="1" id="KW-0238">DNA-binding</keyword>
<protein>
    <submittedName>
        <fullName evidence="3">Antitoxin PrlF</fullName>
    </submittedName>
</protein>
<evidence type="ECO:0000313" key="4">
    <source>
        <dbReference type="Proteomes" id="UP000199433"/>
    </source>
</evidence>
<reference evidence="4" key="1">
    <citation type="submission" date="2016-10" db="EMBL/GenBank/DDBJ databases">
        <authorList>
            <person name="Varghese N."/>
            <person name="Submissions S."/>
        </authorList>
    </citation>
    <scope>NUCLEOTIDE SEQUENCE [LARGE SCALE GENOMIC DNA]</scope>
    <source>
        <strain evidence="4">DSM 19181</strain>
    </source>
</reference>
<dbReference type="InterPro" id="IPR031848">
    <property type="entry name" value="PrlF_antitoxin"/>
</dbReference>
<dbReference type="InterPro" id="IPR037914">
    <property type="entry name" value="SpoVT-AbrB_sf"/>
</dbReference>
<dbReference type="InterPro" id="IPR007159">
    <property type="entry name" value="SpoVT-AbrB_dom"/>
</dbReference>
<dbReference type="GO" id="GO:0003677">
    <property type="term" value="F:DNA binding"/>
    <property type="evidence" value="ECO:0007669"/>
    <property type="project" value="UniProtKB-UniRule"/>
</dbReference>
<dbReference type="EMBL" id="FNFK01000055">
    <property type="protein sequence ID" value="SDK71829.1"/>
    <property type="molecule type" value="Genomic_DNA"/>
</dbReference>
<keyword evidence="4" id="KW-1185">Reference proteome</keyword>
<gene>
    <name evidence="3" type="ORF">SAMN04488098_10552</name>
</gene>
<dbReference type="NCBIfam" id="TIGR01439">
    <property type="entry name" value="lp_hng_hel_AbrB"/>
    <property type="match status" value="1"/>
</dbReference>
<dbReference type="OrthoDB" id="9811597at2"/>
<feature type="domain" description="SpoVT-AbrB" evidence="2">
    <location>
        <begin position="9"/>
        <end position="55"/>
    </location>
</feature>
<evidence type="ECO:0000256" key="1">
    <source>
        <dbReference type="PROSITE-ProRule" id="PRU01076"/>
    </source>
</evidence>
<accession>A0A1G9E6S5</accession>
<dbReference type="STRING" id="426701.SAMN04488098_10552"/>
<dbReference type="Gene3D" id="2.10.260.10">
    <property type="match status" value="1"/>
</dbReference>
<dbReference type="GO" id="GO:0097351">
    <property type="term" value="F:toxin sequestering activity"/>
    <property type="evidence" value="ECO:0007669"/>
    <property type="project" value="InterPro"/>
</dbReference>
<evidence type="ECO:0000259" key="2">
    <source>
        <dbReference type="PROSITE" id="PS51740"/>
    </source>
</evidence>
<dbReference type="SMART" id="SM00966">
    <property type="entry name" value="SpoVT_AbrB"/>
    <property type="match status" value="1"/>
</dbReference>
<dbReference type="Pfam" id="PF15937">
    <property type="entry name" value="PrlF_antitoxin"/>
    <property type="match status" value="1"/>
</dbReference>
<evidence type="ECO:0000313" key="3">
    <source>
        <dbReference type="EMBL" id="SDK71829.1"/>
    </source>
</evidence>
<dbReference type="PROSITE" id="PS51740">
    <property type="entry name" value="SPOVT_ABRB"/>
    <property type="match status" value="1"/>
</dbReference>
<dbReference type="GO" id="GO:0001558">
    <property type="term" value="P:regulation of cell growth"/>
    <property type="evidence" value="ECO:0007669"/>
    <property type="project" value="InterPro"/>
</dbReference>
<dbReference type="Proteomes" id="UP000199433">
    <property type="component" value="Unassembled WGS sequence"/>
</dbReference>
<name>A0A1G9E6S5_9LACT</name>
<sequence length="90" mass="10424">MISYKERNPVTAKITSKNQVTIPKSIRTALDIKSHDHIIFYTNEQGDVVIKSVDKKKAFWEKVEEQQATYGSIDDKEMTWGEDLEAEDFD</sequence>